<keyword evidence="6" id="KW-0493">Microtubule</keyword>
<reference evidence="14" key="2">
    <citation type="submission" date="2018-07" db="EMBL/GenBank/DDBJ databases">
        <authorList>
            <person name="Quirk P.G."/>
            <person name="Krulwich T.A."/>
        </authorList>
    </citation>
    <scope>NUCLEOTIDE SEQUENCE</scope>
</reference>
<evidence type="ECO:0000256" key="5">
    <source>
        <dbReference type="ARBA" id="ARBA00022490"/>
    </source>
</evidence>
<dbReference type="PANTHER" id="PTHR13236:SF0">
    <property type="entry name" value="CYTOPLASMIC DYNEIN 2 LIGHT INTERMEDIATE CHAIN 1"/>
    <property type="match status" value="1"/>
</dbReference>
<evidence type="ECO:0000256" key="1">
    <source>
        <dbReference type="ARBA" id="ARBA00004120"/>
    </source>
</evidence>
<dbReference type="GO" id="GO:0005874">
    <property type="term" value="C:microtubule"/>
    <property type="evidence" value="ECO:0007669"/>
    <property type="project" value="UniProtKB-KW"/>
</dbReference>
<gene>
    <name evidence="14" type="primary">CSON000157</name>
</gene>
<dbReference type="InterPro" id="IPR027417">
    <property type="entry name" value="P-loop_NTPase"/>
</dbReference>
<evidence type="ECO:0000256" key="3">
    <source>
        <dbReference type="ARBA" id="ARBA00018863"/>
    </source>
</evidence>
<dbReference type="PANTHER" id="PTHR13236">
    <property type="entry name" value="DYNEIN 2 LIGHT INTERMEDIATE CHAIN, ISOFORM 2"/>
    <property type="match status" value="1"/>
</dbReference>
<keyword evidence="12" id="KW-0966">Cell projection</keyword>
<proteinExistence type="inferred from homology"/>
<dbReference type="SUPFAM" id="SSF52540">
    <property type="entry name" value="P-loop containing nucleoside triphosphate hydrolases"/>
    <property type="match status" value="1"/>
</dbReference>
<keyword evidence="8" id="KW-0243">Dynein</keyword>
<dbReference type="GO" id="GO:0035721">
    <property type="term" value="P:intraciliary retrograde transport"/>
    <property type="evidence" value="ECO:0007669"/>
    <property type="project" value="InterPro"/>
</dbReference>
<organism evidence="14">
    <name type="scientific">Culicoides sonorensis</name>
    <name type="common">Biting midge</name>
    <dbReference type="NCBI Taxonomy" id="179676"/>
    <lineage>
        <taxon>Eukaryota</taxon>
        <taxon>Metazoa</taxon>
        <taxon>Ecdysozoa</taxon>
        <taxon>Arthropoda</taxon>
        <taxon>Hexapoda</taxon>
        <taxon>Insecta</taxon>
        <taxon>Pterygota</taxon>
        <taxon>Neoptera</taxon>
        <taxon>Endopterygota</taxon>
        <taxon>Diptera</taxon>
        <taxon>Nematocera</taxon>
        <taxon>Chironomoidea</taxon>
        <taxon>Ceratopogonidae</taxon>
        <taxon>Ceratopogoninae</taxon>
        <taxon>Culicoides</taxon>
        <taxon>Monoculicoides</taxon>
    </lineage>
</organism>
<dbReference type="Gene3D" id="3.40.50.300">
    <property type="entry name" value="P-loop containing nucleotide triphosphate hydrolases"/>
    <property type="match status" value="1"/>
</dbReference>
<dbReference type="GO" id="GO:0005930">
    <property type="term" value="C:axoneme"/>
    <property type="evidence" value="ECO:0007669"/>
    <property type="project" value="TreeGrafter"/>
</dbReference>
<accession>A0A336LPK3</accession>
<dbReference type="GO" id="GO:0036064">
    <property type="term" value="C:ciliary basal body"/>
    <property type="evidence" value="ECO:0007669"/>
    <property type="project" value="TreeGrafter"/>
</dbReference>
<evidence type="ECO:0000256" key="7">
    <source>
        <dbReference type="ARBA" id="ARBA00022794"/>
    </source>
</evidence>
<dbReference type="VEuPathDB" id="VectorBase:CSON000157"/>
<comment type="similarity">
    <text evidence="2">Belongs to the dynein light intermediate chain family.</text>
</comment>
<dbReference type="GO" id="GO:0045504">
    <property type="term" value="F:dynein heavy chain binding"/>
    <property type="evidence" value="ECO:0007669"/>
    <property type="project" value="TreeGrafter"/>
</dbReference>
<evidence type="ECO:0000313" key="14">
    <source>
        <dbReference type="EMBL" id="SSX19996.1"/>
    </source>
</evidence>
<comment type="subcellular location">
    <subcellularLocation>
        <location evidence="1">Cytoplasm</location>
        <location evidence="1">Cytoskeleton</location>
        <location evidence="1">Cilium basal body</location>
    </subcellularLocation>
</comment>
<evidence type="ECO:0000256" key="9">
    <source>
        <dbReference type="ARBA" id="ARBA00023069"/>
    </source>
</evidence>
<evidence type="ECO:0000313" key="13">
    <source>
        <dbReference type="EMBL" id="SSW99616.1"/>
    </source>
</evidence>
<evidence type="ECO:0000256" key="4">
    <source>
        <dbReference type="ARBA" id="ARBA00022473"/>
    </source>
</evidence>
<sequence>MPETDLNSFESIQDIAIKIVQDKIKNNSIANEIKEHTIFLLGSKVVGKTTIINRFLDRDDTVKPTLALEYSFGRRTTSGQGIQKQVCNVWELGCLANSNQLVEVPVRSHGIENFSAIIILNLSEPSHIWVDLEAALNGLREAYKNNCHESDIIKGREKAKARVGLEHPDLNTLELLPFPCVIVGGKYDIFQDLDPEIKKHVCRCLRSIAHTIGAALIFYSVKNSALAKTMRDTMNHLGFGSPSNPFRTNSVDYNGPLVIAFGSDSWQKIGVAPSNADRIGIVYVTAVPQKEKDSDSIENDSVDKNQGFREAFIDELRTQKDEELLRLIKDIELKAKFETISV</sequence>
<dbReference type="InterPro" id="IPR040045">
    <property type="entry name" value="DYNC2LI1"/>
</dbReference>
<evidence type="ECO:0000256" key="12">
    <source>
        <dbReference type="ARBA" id="ARBA00023273"/>
    </source>
</evidence>
<keyword evidence="9" id="KW-0969">Cilium</keyword>
<evidence type="ECO:0000256" key="6">
    <source>
        <dbReference type="ARBA" id="ARBA00022701"/>
    </source>
</evidence>
<evidence type="ECO:0000256" key="2">
    <source>
        <dbReference type="ARBA" id="ARBA00006831"/>
    </source>
</evidence>
<keyword evidence="7" id="KW-0970">Cilium biogenesis/degradation</keyword>
<reference evidence="13" key="1">
    <citation type="submission" date="2018-04" db="EMBL/GenBank/DDBJ databases">
        <authorList>
            <person name="Go L.Y."/>
            <person name="Mitchell J.A."/>
        </authorList>
    </citation>
    <scope>NUCLEOTIDE SEQUENCE</scope>
    <source>
        <tissue evidence="13">Whole organism</tissue>
    </source>
</reference>
<keyword evidence="11" id="KW-0206">Cytoskeleton</keyword>
<keyword evidence="5" id="KW-0963">Cytoplasm</keyword>
<evidence type="ECO:0000256" key="11">
    <source>
        <dbReference type="ARBA" id="ARBA00023212"/>
    </source>
</evidence>
<protein>
    <recommendedName>
        <fullName evidence="3">Cytoplasmic dynein 2 light intermediate chain 1</fullName>
    </recommendedName>
</protein>
<evidence type="ECO:0000256" key="10">
    <source>
        <dbReference type="ARBA" id="ARBA00023175"/>
    </source>
</evidence>
<dbReference type="AlphaFoldDB" id="A0A336LPK3"/>
<dbReference type="GO" id="GO:0005868">
    <property type="term" value="C:cytoplasmic dynein complex"/>
    <property type="evidence" value="ECO:0007669"/>
    <property type="project" value="InterPro"/>
</dbReference>
<dbReference type="GO" id="GO:0035735">
    <property type="term" value="P:intraciliary transport involved in cilium assembly"/>
    <property type="evidence" value="ECO:0007669"/>
    <property type="project" value="InterPro"/>
</dbReference>
<keyword evidence="10" id="KW-0505">Motor protein</keyword>
<evidence type="ECO:0000256" key="8">
    <source>
        <dbReference type="ARBA" id="ARBA00023017"/>
    </source>
</evidence>
<dbReference type="EMBL" id="UFQT01000101">
    <property type="protein sequence ID" value="SSX19996.1"/>
    <property type="molecule type" value="Genomic_DNA"/>
</dbReference>
<keyword evidence="4" id="KW-0217">Developmental protein</keyword>
<name>A0A336LPK3_CULSO</name>
<dbReference type="EMBL" id="UFQS01000101">
    <property type="protein sequence ID" value="SSW99616.1"/>
    <property type="molecule type" value="Genomic_DNA"/>
</dbReference>
<dbReference type="OMA" id="FWEIAQG"/>